<dbReference type="GO" id="GO:0019324">
    <property type="term" value="P:L-lyxose metabolic process"/>
    <property type="evidence" value="ECO:0007669"/>
    <property type="project" value="TreeGrafter"/>
</dbReference>
<evidence type="ECO:0000256" key="1">
    <source>
        <dbReference type="ARBA" id="ARBA00022723"/>
    </source>
</evidence>
<dbReference type="EMBL" id="CP051774">
    <property type="protein sequence ID" value="QJE96371.1"/>
    <property type="molecule type" value="Genomic_DNA"/>
</dbReference>
<dbReference type="InterPro" id="IPR013022">
    <property type="entry name" value="Xyl_isomerase-like_TIM-brl"/>
</dbReference>
<dbReference type="SUPFAM" id="SSF51658">
    <property type="entry name" value="Xylose isomerase-like"/>
    <property type="match status" value="1"/>
</dbReference>
<dbReference type="PANTHER" id="PTHR30268">
    <property type="entry name" value="L-RHAMNOSE ISOMERASE"/>
    <property type="match status" value="1"/>
</dbReference>
<evidence type="ECO:0000313" key="6">
    <source>
        <dbReference type="Proteomes" id="UP000501812"/>
    </source>
</evidence>
<dbReference type="InterPro" id="IPR036237">
    <property type="entry name" value="Xyl_isomerase-like_sf"/>
</dbReference>
<dbReference type="Gene3D" id="3.20.20.150">
    <property type="entry name" value="Divalent-metal-dependent TIM barrel enzymes"/>
    <property type="match status" value="1"/>
</dbReference>
<sequence>MPASPETVFRALDSFRIETPSWGYADTGTRFGKFHQPAAAIDMDDKLADAAHVHRLTGCCPTVATHVLWDFAPGVDASVVASKAQALDIRIGSINPNLFQDQLYKLGSVGSPFETARDQALAHILDCIRIGKATGSRAVSLWFADGTNYPGQDSIRERKHRFEAALKEAHAHLSPEQILLVEYKPFEPAFYQTDLADWGMSFLTAKKAGPQAKVLVDTGHHYLSQNIEQIVAWLLDEDMLGGFHFNDRKYADDDLTLGSIDPYQIFRIFHEIHFFAWERGGKYPDIEYMIDQSHNLKPKIEAMIQTVCTAQELYAKAALVDHEALVQAQRKGNIVDAEMSLKKAFNTDVSVAIADWRGTKGLEADPLAAHRASGYAEKAAVERAKRRQELGIATEHSYA</sequence>
<gene>
    <name evidence="5" type="ORF">HHL09_11440</name>
</gene>
<organism evidence="5 6">
    <name type="scientific">Luteolibacter luteus</name>
    <dbReference type="NCBI Taxonomy" id="2728835"/>
    <lineage>
        <taxon>Bacteria</taxon>
        <taxon>Pseudomonadati</taxon>
        <taxon>Verrucomicrobiota</taxon>
        <taxon>Verrucomicrobiia</taxon>
        <taxon>Verrucomicrobiales</taxon>
        <taxon>Verrucomicrobiaceae</taxon>
        <taxon>Luteolibacter</taxon>
    </lineage>
</organism>
<dbReference type="InterPro" id="IPR050337">
    <property type="entry name" value="L-rhamnose_isomerase"/>
</dbReference>
<feature type="domain" description="Xylose isomerase-like TIM barrel" evidence="4">
    <location>
        <begin position="80"/>
        <end position="274"/>
    </location>
</feature>
<keyword evidence="1" id="KW-0479">Metal-binding</keyword>
<dbReference type="GO" id="GO:0008740">
    <property type="term" value="F:L-rhamnose isomerase activity"/>
    <property type="evidence" value="ECO:0007669"/>
    <property type="project" value="TreeGrafter"/>
</dbReference>
<dbReference type="GO" id="GO:0019301">
    <property type="term" value="P:rhamnose catabolic process"/>
    <property type="evidence" value="ECO:0007669"/>
    <property type="project" value="TreeGrafter"/>
</dbReference>
<evidence type="ECO:0000256" key="3">
    <source>
        <dbReference type="ARBA" id="ARBA00023235"/>
    </source>
</evidence>
<dbReference type="KEGG" id="luo:HHL09_11440"/>
<dbReference type="Pfam" id="PF01261">
    <property type="entry name" value="AP_endonuc_2"/>
    <property type="match status" value="1"/>
</dbReference>
<name>A0A858RIG2_9BACT</name>
<dbReference type="Proteomes" id="UP000501812">
    <property type="component" value="Chromosome"/>
</dbReference>
<keyword evidence="6" id="KW-1185">Reference proteome</keyword>
<reference evidence="5 6" key="1">
    <citation type="submission" date="2020-04" db="EMBL/GenBank/DDBJ databases">
        <title>Luteolibacter sp. G-1-1-1 isolated from soil.</title>
        <authorList>
            <person name="Dahal R.H."/>
        </authorList>
    </citation>
    <scope>NUCLEOTIDE SEQUENCE [LARGE SCALE GENOMIC DNA]</scope>
    <source>
        <strain evidence="5 6">G-1-1-1</strain>
    </source>
</reference>
<dbReference type="AlphaFoldDB" id="A0A858RIG2"/>
<proteinExistence type="predicted"/>
<evidence type="ECO:0000259" key="4">
    <source>
        <dbReference type="Pfam" id="PF01261"/>
    </source>
</evidence>
<dbReference type="RefSeq" id="WP_169454772.1">
    <property type="nucleotide sequence ID" value="NZ_CP051774.1"/>
</dbReference>
<evidence type="ECO:0000256" key="2">
    <source>
        <dbReference type="ARBA" id="ARBA00023211"/>
    </source>
</evidence>
<dbReference type="GO" id="GO:0046872">
    <property type="term" value="F:metal ion binding"/>
    <property type="evidence" value="ECO:0007669"/>
    <property type="project" value="UniProtKB-KW"/>
</dbReference>
<keyword evidence="3 5" id="KW-0413">Isomerase</keyword>
<evidence type="ECO:0000313" key="5">
    <source>
        <dbReference type="EMBL" id="QJE96371.1"/>
    </source>
</evidence>
<protein>
    <submittedName>
        <fullName evidence="5">Sugar isomerase</fullName>
    </submittedName>
</protein>
<accession>A0A858RIG2</accession>
<keyword evidence="2" id="KW-0464">Manganese</keyword>
<dbReference type="PANTHER" id="PTHR30268:SF0">
    <property type="entry name" value="L-RHAMNOSE ISOMERASE"/>
    <property type="match status" value="1"/>
</dbReference>